<dbReference type="SUPFAM" id="SSF51735">
    <property type="entry name" value="NAD(P)-binding Rossmann-fold domains"/>
    <property type="match status" value="1"/>
</dbReference>
<dbReference type="InterPro" id="IPR036291">
    <property type="entry name" value="NAD(P)-bd_dom_sf"/>
</dbReference>
<dbReference type="RefSeq" id="WP_144567513.1">
    <property type="nucleotide sequence ID" value="NZ_VIVN01000014.1"/>
</dbReference>
<dbReference type="InterPro" id="IPR051450">
    <property type="entry name" value="Gfo/Idh/MocA_Oxidoreductases"/>
</dbReference>
<evidence type="ECO:0000259" key="2">
    <source>
        <dbReference type="Pfam" id="PF01408"/>
    </source>
</evidence>
<dbReference type="SUPFAM" id="SSF55347">
    <property type="entry name" value="Glyceraldehyde-3-phosphate dehydrogenase-like, C-terminal domain"/>
    <property type="match status" value="1"/>
</dbReference>
<dbReference type="PANTHER" id="PTHR43377">
    <property type="entry name" value="BILIVERDIN REDUCTASE A"/>
    <property type="match status" value="1"/>
</dbReference>
<dbReference type="GO" id="GO:0000166">
    <property type="term" value="F:nucleotide binding"/>
    <property type="evidence" value="ECO:0007669"/>
    <property type="project" value="InterPro"/>
</dbReference>
<gene>
    <name evidence="4" type="ORF">FB550_114168</name>
</gene>
<protein>
    <submittedName>
        <fullName evidence="4">Oxidoreductase family protein</fullName>
    </submittedName>
</protein>
<proteinExistence type="inferred from homology"/>
<dbReference type="EMBL" id="VIVN01000014">
    <property type="protein sequence ID" value="TWD93728.1"/>
    <property type="molecule type" value="Genomic_DNA"/>
</dbReference>
<evidence type="ECO:0000313" key="4">
    <source>
        <dbReference type="EMBL" id="TWD93728.1"/>
    </source>
</evidence>
<dbReference type="Gene3D" id="3.40.50.720">
    <property type="entry name" value="NAD(P)-binding Rossmann-like Domain"/>
    <property type="match status" value="1"/>
</dbReference>
<feature type="domain" description="Gfo/Idh/MocA-like oxidoreductase C-terminal" evidence="3">
    <location>
        <begin position="141"/>
        <end position="419"/>
    </location>
</feature>
<evidence type="ECO:0000313" key="5">
    <source>
        <dbReference type="Proteomes" id="UP000319671"/>
    </source>
</evidence>
<comment type="similarity">
    <text evidence="1">Belongs to the Gfo/Idh/MocA family.</text>
</comment>
<dbReference type="Gene3D" id="3.30.360.10">
    <property type="entry name" value="Dihydrodipicolinate Reductase, domain 2"/>
    <property type="match status" value="1"/>
</dbReference>
<evidence type="ECO:0000259" key="3">
    <source>
        <dbReference type="Pfam" id="PF02894"/>
    </source>
</evidence>
<name>A0A561CS99_9BACI</name>
<accession>A0A561CS99</accession>
<dbReference type="Proteomes" id="UP000319671">
    <property type="component" value="Unassembled WGS sequence"/>
</dbReference>
<keyword evidence="5" id="KW-1185">Reference proteome</keyword>
<dbReference type="InterPro" id="IPR004104">
    <property type="entry name" value="Gfo/Idh/MocA-like_OxRdtase_C"/>
</dbReference>
<sequence>MNRIVVCGLSNRALGMFIQPVITQFSQQNEIVGLLDPDGRRIEIARESFPSLSSIPVYHPNQFQQMIKETNANTVVVTSRDDTHIDYILQGLENDLTVITEKPMVTNANDAKRVMEAEARSNGKVIVAFNYRYNPFHRRIKEMILEGKIGRVTSVDLNWYIDTYHGASYFKRWNRDRNRSGGLSIHKSTHHFDLVNWWIDQKPEQVFAYGALNYYGKDGELNPSPTDHRYCSTCMEKQNCQYYMRWSNRRNNLAVKDDHIKSEGIEKSAQNYTNYRPDSCIFDHEIEIEDTYAVTVKYDKGAFLSYSVNFSLPYEGYRLAINGTKGRIETTEFHEPSRIPFPYPEQTIEYYPLFGSKEIIHVLQNEGGHGGGDPLLQEDLFMGVDPSRPYQILAGAEAGAYSIAVGEGVWRSAKENRPFSINELLKQTSDSSQLV</sequence>
<feature type="domain" description="Gfo/Idh/MocA-like oxidoreductase N-terminal" evidence="2">
    <location>
        <begin position="3"/>
        <end position="129"/>
    </location>
</feature>
<dbReference type="Pfam" id="PF01408">
    <property type="entry name" value="GFO_IDH_MocA"/>
    <property type="match status" value="1"/>
</dbReference>
<comment type="caution">
    <text evidence="4">The sequence shown here is derived from an EMBL/GenBank/DDBJ whole genome shotgun (WGS) entry which is preliminary data.</text>
</comment>
<organism evidence="4 5">
    <name type="scientific">Neobacillus bataviensis</name>
    <dbReference type="NCBI Taxonomy" id="220685"/>
    <lineage>
        <taxon>Bacteria</taxon>
        <taxon>Bacillati</taxon>
        <taxon>Bacillota</taxon>
        <taxon>Bacilli</taxon>
        <taxon>Bacillales</taxon>
        <taxon>Bacillaceae</taxon>
        <taxon>Neobacillus</taxon>
    </lineage>
</organism>
<dbReference type="InterPro" id="IPR000683">
    <property type="entry name" value="Gfo/Idh/MocA-like_OxRdtase_N"/>
</dbReference>
<dbReference type="AlphaFoldDB" id="A0A561CS99"/>
<evidence type="ECO:0000256" key="1">
    <source>
        <dbReference type="ARBA" id="ARBA00010928"/>
    </source>
</evidence>
<reference evidence="4 5" key="1">
    <citation type="submission" date="2019-06" db="EMBL/GenBank/DDBJ databases">
        <title>Sorghum-associated microbial communities from plants grown in Nebraska, USA.</title>
        <authorList>
            <person name="Schachtman D."/>
        </authorList>
    </citation>
    <scope>NUCLEOTIDE SEQUENCE [LARGE SCALE GENOMIC DNA]</scope>
    <source>
        <strain evidence="4 5">2482</strain>
    </source>
</reference>
<dbReference type="Pfam" id="PF02894">
    <property type="entry name" value="GFO_IDH_MocA_C"/>
    <property type="match status" value="1"/>
</dbReference>
<dbReference type="PANTHER" id="PTHR43377:SF2">
    <property type="entry name" value="BINDING ROSSMANN FOLD OXIDOREDUCTASE, PUTATIVE (AFU_ORTHOLOGUE AFUA_4G00560)-RELATED"/>
    <property type="match status" value="1"/>
</dbReference>